<evidence type="ECO:0000313" key="1">
    <source>
        <dbReference type="EMBL" id="EEZ60308.1"/>
    </source>
</evidence>
<dbReference type="STRING" id="649764.HMPREF0762_01785"/>
<dbReference type="Proteomes" id="UP000006001">
    <property type="component" value="Unassembled WGS sequence"/>
</dbReference>
<comment type="caution">
    <text evidence="1">The sequence shown here is derived from an EMBL/GenBank/DDBJ whole genome shotgun (WGS) entry which is preliminary data.</text>
</comment>
<accession>D0WIW0</accession>
<dbReference type="HOGENOM" id="CLU_2939353_0_0_11"/>
<dbReference type="AlphaFoldDB" id="D0WIW0"/>
<sequence>MSQEVHDREIKEAVEEALYEFRMAEALRASRADYAEGRSYSTREELMTAVAEKQAARAQA</sequence>
<protein>
    <submittedName>
        <fullName evidence="1">Uncharacterized protein</fullName>
    </submittedName>
</protein>
<dbReference type="EMBL" id="ACUX02000019">
    <property type="protein sequence ID" value="EEZ60308.1"/>
    <property type="molecule type" value="Genomic_DNA"/>
</dbReference>
<name>D0WIW0_SLAES</name>
<organism evidence="1 2">
    <name type="scientific">Slackia exigua (strain ATCC 700122 / DSM 15923 / CIP 105133 / JCM 11022 / KCTC 5966 / S-7)</name>
    <dbReference type="NCBI Taxonomy" id="649764"/>
    <lineage>
        <taxon>Bacteria</taxon>
        <taxon>Bacillati</taxon>
        <taxon>Actinomycetota</taxon>
        <taxon>Coriobacteriia</taxon>
        <taxon>Eggerthellales</taxon>
        <taxon>Eggerthellaceae</taxon>
        <taxon>Slackia</taxon>
    </lineage>
</organism>
<gene>
    <name evidence="1" type="ORF">HMPREF0762_01785</name>
</gene>
<dbReference type="RefSeq" id="WP_006363066.1">
    <property type="nucleotide sequence ID" value="NZ_GG700631.1"/>
</dbReference>
<evidence type="ECO:0000313" key="2">
    <source>
        <dbReference type="Proteomes" id="UP000006001"/>
    </source>
</evidence>
<reference evidence="1" key="1">
    <citation type="submission" date="2009-10" db="EMBL/GenBank/DDBJ databases">
        <authorList>
            <person name="Weinstock G."/>
            <person name="Sodergren E."/>
            <person name="Clifton S."/>
            <person name="Fulton L."/>
            <person name="Fulton B."/>
            <person name="Courtney L."/>
            <person name="Fronick C."/>
            <person name="Harrison M."/>
            <person name="Strong C."/>
            <person name="Farmer C."/>
            <person name="Delahaunty K."/>
            <person name="Markovic C."/>
            <person name="Hall O."/>
            <person name="Minx P."/>
            <person name="Tomlinson C."/>
            <person name="Mitreva M."/>
            <person name="Nelson J."/>
            <person name="Hou S."/>
            <person name="Wollam A."/>
            <person name="Pepin K.H."/>
            <person name="Johnson M."/>
            <person name="Bhonagiri V."/>
            <person name="Nash W.E."/>
            <person name="Warren W."/>
            <person name="Chinwalla A."/>
            <person name="Mardis E.R."/>
            <person name="Wilson R.K."/>
        </authorList>
    </citation>
    <scope>NUCLEOTIDE SEQUENCE [LARGE SCALE GENOMIC DNA]</scope>
    <source>
        <strain evidence="1">ATCC 700122</strain>
    </source>
</reference>
<dbReference type="eggNOG" id="ENOG5031UYT">
    <property type="taxonomic scope" value="Bacteria"/>
</dbReference>
<proteinExistence type="predicted"/>
<keyword evidence="2" id="KW-1185">Reference proteome</keyword>
<dbReference type="GeneID" id="85008154"/>